<sequence length="26" mass="3108">MLLRTLLPFKRRYQERDASSGDEVPE</sequence>
<organism evidence="1 2">
    <name type="scientific">Toxoplasma gondii p89</name>
    <dbReference type="NCBI Taxonomy" id="943119"/>
    <lineage>
        <taxon>Eukaryota</taxon>
        <taxon>Sar</taxon>
        <taxon>Alveolata</taxon>
        <taxon>Apicomplexa</taxon>
        <taxon>Conoidasida</taxon>
        <taxon>Coccidia</taxon>
        <taxon>Eucoccidiorida</taxon>
        <taxon>Eimeriorina</taxon>
        <taxon>Sarcocystidae</taxon>
        <taxon>Toxoplasma</taxon>
    </lineage>
</organism>
<gene>
    <name evidence="1" type="ORF">TGP89_421320</name>
</gene>
<accession>A0A086J9F5</accession>
<dbReference type="Proteomes" id="UP000028828">
    <property type="component" value="Unassembled WGS sequence"/>
</dbReference>
<name>A0A086J9F5_TOXGO</name>
<reference evidence="1 2" key="1">
    <citation type="submission" date="2014-03" db="EMBL/GenBank/DDBJ databases">
        <authorList>
            <person name="Sibley D."/>
            <person name="Venepally P."/>
            <person name="Karamycheva S."/>
            <person name="Hadjithomas M."/>
            <person name="Khan A."/>
            <person name="Brunk B."/>
            <person name="Roos D."/>
            <person name="Caler E."/>
            <person name="Lorenzi H."/>
        </authorList>
    </citation>
    <scope>NUCLEOTIDE SEQUENCE [LARGE SCALE GENOMIC DNA]</scope>
    <source>
        <strain evidence="2">p89</strain>
    </source>
</reference>
<dbReference type="EMBL" id="AEYI02002297">
    <property type="protein sequence ID" value="KFG28773.1"/>
    <property type="molecule type" value="Genomic_DNA"/>
</dbReference>
<proteinExistence type="predicted"/>
<evidence type="ECO:0000313" key="2">
    <source>
        <dbReference type="Proteomes" id="UP000028828"/>
    </source>
</evidence>
<feature type="non-terminal residue" evidence="1">
    <location>
        <position position="26"/>
    </location>
</feature>
<dbReference type="VEuPathDB" id="ToxoDB:TGP89_421320"/>
<protein>
    <submittedName>
        <fullName evidence="1">Uncharacterized protein</fullName>
    </submittedName>
</protein>
<evidence type="ECO:0000313" key="1">
    <source>
        <dbReference type="EMBL" id="KFG28773.1"/>
    </source>
</evidence>
<dbReference type="AlphaFoldDB" id="A0A086J9F5"/>
<comment type="caution">
    <text evidence="1">The sequence shown here is derived from an EMBL/GenBank/DDBJ whole genome shotgun (WGS) entry which is preliminary data.</text>
</comment>